<accession>A0A6J7WJY9</accession>
<dbReference type="EMBL" id="LR798243">
    <property type="protein sequence ID" value="CAB5214407.1"/>
    <property type="molecule type" value="Genomic_DNA"/>
</dbReference>
<gene>
    <name evidence="1" type="ORF">UFOVP190_102</name>
</gene>
<evidence type="ECO:0000313" key="1">
    <source>
        <dbReference type="EMBL" id="CAB5214407.1"/>
    </source>
</evidence>
<name>A0A6J7WJY9_9CAUD</name>
<reference evidence="1" key="1">
    <citation type="submission" date="2020-05" db="EMBL/GenBank/DDBJ databases">
        <authorList>
            <person name="Chiriac C."/>
            <person name="Salcher M."/>
            <person name="Ghai R."/>
            <person name="Kavagutti S V."/>
        </authorList>
    </citation>
    <scope>NUCLEOTIDE SEQUENCE</scope>
</reference>
<proteinExistence type="predicted"/>
<protein>
    <submittedName>
        <fullName evidence="1">Uncharacterized protein</fullName>
    </submittedName>
</protein>
<organism evidence="1">
    <name type="scientific">uncultured Caudovirales phage</name>
    <dbReference type="NCBI Taxonomy" id="2100421"/>
    <lineage>
        <taxon>Viruses</taxon>
        <taxon>Duplodnaviria</taxon>
        <taxon>Heunggongvirae</taxon>
        <taxon>Uroviricota</taxon>
        <taxon>Caudoviricetes</taxon>
        <taxon>Peduoviridae</taxon>
        <taxon>Maltschvirus</taxon>
        <taxon>Maltschvirus maltsch</taxon>
    </lineage>
</organism>
<sequence>MAKIKVDGKSIKAKVKATRNALFGDEKYTGVEPVWDTERAKLMSDEEFDHFLRKSFYYYNYFFSQKDVKKYVVEWMKTSKDFKPEDIKLFERTSDRTISMTACGLIMSHRQGMPLLERHLVYLNKAIRAAIELGKQIADPDVEVKDDKPKVVQPTIQDRMNEKTADTIGELEGHYDEFVKNPKYKFSPYEYLVANNVPQSQLSKYEDLYQKRFAELALAYEKADEQLAEGYSHYKAADYKRIMAFIDQILNDIIQYRGVKKATKKVRAPKSVSKEKVVSKLKYAKDDKVLRLVSINPVDIIGATELWVYNIKTRKLGKYVADSLQGPLRVKGTSIEGFDSFKSVTKTLRKPDEKLKEFAKASKVQLRKFLEDIKATETKLNGRINVDTVLLRVQ</sequence>